<proteinExistence type="inferred from homology"/>
<evidence type="ECO:0000313" key="9">
    <source>
        <dbReference type="Proteomes" id="UP000198318"/>
    </source>
</evidence>
<dbReference type="GO" id="GO:0030170">
    <property type="term" value="F:pyridoxal phosphate binding"/>
    <property type="evidence" value="ECO:0007669"/>
    <property type="project" value="InterPro"/>
</dbReference>
<dbReference type="GO" id="GO:0004058">
    <property type="term" value="F:aromatic-L-amino-acid decarboxylase activity"/>
    <property type="evidence" value="ECO:0007669"/>
    <property type="project" value="UniProtKB-ARBA"/>
</dbReference>
<organism evidence="8 9">
    <name type="scientific">Actinomadura meyerae</name>
    <dbReference type="NCBI Taxonomy" id="240840"/>
    <lineage>
        <taxon>Bacteria</taxon>
        <taxon>Bacillati</taxon>
        <taxon>Actinomycetota</taxon>
        <taxon>Actinomycetes</taxon>
        <taxon>Streptosporangiales</taxon>
        <taxon>Thermomonosporaceae</taxon>
        <taxon>Actinomadura</taxon>
    </lineage>
</organism>
<dbReference type="SUPFAM" id="SSF53383">
    <property type="entry name" value="PLP-dependent transferases"/>
    <property type="match status" value="1"/>
</dbReference>
<evidence type="ECO:0000256" key="6">
    <source>
        <dbReference type="PIRSR" id="PIRSR602129-50"/>
    </source>
</evidence>
<dbReference type="InterPro" id="IPR010977">
    <property type="entry name" value="Aromatic_deC"/>
</dbReference>
<dbReference type="InterPro" id="IPR015424">
    <property type="entry name" value="PyrdxlP-dep_Trfase"/>
</dbReference>
<keyword evidence="3" id="KW-0210">Decarboxylase</keyword>
<dbReference type="PANTHER" id="PTHR11999:SF70">
    <property type="entry name" value="MIP05841P"/>
    <property type="match status" value="1"/>
</dbReference>
<dbReference type="PRINTS" id="PR00800">
    <property type="entry name" value="YHDCRBOXLASE"/>
</dbReference>
<dbReference type="PANTHER" id="PTHR11999">
    <property type="entry name" value="GROUP II PYRIDOXAL-5-PHOSPHATE DECARBOXYLASE"/>
    <property type="match status" value="1"/>
</dbReference>
<reference evidence="8 9" key="1">
    <citation type="submission" date="2017-06" db="EMBL/GenBank/DDBJ databases">
        <authorList>
            <person name="Kim H.J."/>
            <person name="Triplett B.A."/>
        </authorList>
    </citation>
    <scope>NUCLEOTIDE SEQUENCE [LARGE SCALE GENOMIC DNA]</scope>
    <source>
        <strain evidence="8 9">DSM 44715</strain>
    </source>
</reference>
<dbReference type="AlphaFoldDB" id="A0A239CRC8"/>
<name>A0A239CRC8_9ACTN</name>
<comment type="cofactor">
    <cofactor evidence="1 6 7">
        <name>pyridoxal 5'-phosphate</name>
        <dbReference type="ChEBI" id="CHEBI:597326"/>
    </cofactor>
</comment>
<dbReference type="Pfam" id="PF00282">
    <property type="entry name" value="Pyridoxal_deC"/>
    <property type="match status" value="1"/>
</dbReference>
<evidence type="ECO:0000256" key="5">
    <source>
        <dbReference type="ARBA" id="ARBA00023239"/>
    </source>
</evidence>
<evidence type="ECO:0000313" key="8">
    <source>
        <dbReference type="EMBL" id="SNS22201.1"/>
    </source>
</evidence>
<protein>
    <submittedName>
        <fullName evidence="8">Glutamate or tyrosine decarboxylase</fullName>
    </submittedName>
</protein>
<dbReference type="InterPro" id="IPR015422">
    <property type="entry name" value="PyrdxlP-dep_Trfase_small"/>
</dbReference>
<keyword evidence="4 6" id="KW-0663">Pyridoxal phosphate</keyword>
<keyword evidence="5 7" id="KW-0456">Lyase</keyword>
<dbReference type="InterPro" id="IPR002129">
    <property type="entry name" value="PyrdxlP-dep_de-COase"/>
</dbReference>
<dbReference type="Gene3D" id="3.90.1150.10">
    <property type="entry name" value="Aspartate Aminotransferase, domain 1"/>
    <property type="match status" value="1"/>
</dbReference>
<gene>
    <name evidence="8" type="ORF">SAMN05443665_1001549</name>
</gene>
<evidence type="ECO:0000256" key="2">
    <source>
        <dbReference type="ARBA" id="ARBA00009533"/>
    </source>
</evidence>
<comment type="similarity">
    <text evidence="2 7">Belongs to the group II decarboxylase family.</text>
</comment>
<dbReference type="GO" id="GO:0019752">
    <property type="term" value="P:carboxylic acid metabolic process"/>
    <property type="evidence" value="ECO:0007669"/>
    <property type="project" value="InterPro"/>
</dbReference>
<dbReference type="EMBL" id="FZOR01000001">
    <property type="protein sequence ID" value="SNS22201.1"/>
    <property type="molecule type" value="Genomic_DNA"/>
</dbReference>
<sequence length="459" mass="49050">MVAREAGPYLDSLRERPVHDGAMDALLDELDGPLPAAGDGAVAAVERLVRVGTAAATHSSGPRFFHFVVGGSTPAAMAGDWTASLLDQAAGLWLTSPLAARAETVVLRWLKELFGLPTAFGGVLTPSATLAHVAGLACARSWWADGYGVDVTSRGLAGLPAMPVFSSGLVHVSTRKALQILGCGRDTLRTFARDDAGRVDLAAMDEALARVGGRAVVVANLGEVNTGDSDPVADLADLAERHGAWLHVDGAFGLFAALSPRTAHLARGVERADSVTADGHKWLNVPYESGFSFVRDAGWLSRAFGAWGAAYLPDEGDDRVNYNMLGPESSRRARALPIWATLRAYGRDGYREMVERHLDVAAHLGALVEAAPDLELLAPVQLCIACFRYRPEGVPEERLDELNARLGEALLRDGRVYAGTSTYRGMTVFRPAPLNWRTTKADVERLVDVLRELGPTITV</sequence>
<dbReference type="Gene3D" id="3.40.640.10">
    <property type="entry name" value="Type I PLP-dependent aspartate aminotransferase-like (Major domain)"/>
    <property type="match status" value="1"/>
</dbReference>
<evidence type="ECO:0000256" key="3">
    <source>
        <dbReference type="ARBA" id="ARBA00022793"/>
    </source>
</evidence>
<evidence type="ECO:0000256" key="7">
    <source>
        <dbReference type="RuleBase" id="RU000382"/>
    </source>
</evidence>
<accession>A0A239CRC8</accession>
<feature type="modified residue" description="N6-(pyridoxal phosphate)lysine" evidence="6">
    <location>
        <position position="281"/>
    </location>
</feature>
<evidence type="ECO:0000256" key="1">
    <source>
        <dbReference type="ARBA" id="ARBA00001933"/>
    </source>
</evidence>
<evidence type="ECO:0000256" key="4">
    <source>
        <dbReference type="ARBA" id="ARBA00022898"/>
    </source>
</evidence>
<dbReference type="GO" id="GO:0006520">
    <property type="term" value="P:amino acid metabolic process"/>
    <property type="evidence" value="ECO:0007669"/>
    <property type="project" value="InterPro"/>
</dbReference>
<dbReference type="Proteomes" id="UP000198318">
    <property type="component" value="Unassembled WGS sequence"/>
</dbReference>
<dbReference type="InterPro" id="IPR015421">
    <property type="entry name" value="PyrdxlP-dep_Trfase_major"/>
</dbReference>
<keyword evidence="9" id="KW-1185">Reference proteome</keyword>